<protein>
    <recommendedName>
        <fullName evidence="10">Cyclin N-terminal domain-containing protein</fullName>
    </recommendedName>
</protein>
<evidence type="ECO:0000313" key="8">
    <source>
        <dbReference type="EMBL" id="KAH0920248.1"/>
    </source>
</evidence>
<sequence length="992" mass="111385">MVMGGSDENRHGVIGPMNPQGGVRGGKANPGNGQTRRALSNINKNIIGAPVYPCAVNKRPLSEKNVMCHKKILPPPVPAHRPITRKFAAQLAENNPQTKKEETKSEPVDIVIIDVEEEEEDGDFNEPMFVQHTEAMLDEIDRMEGIEMEDSNDTEEEEEEAVMDIDSCDKKNPLAVVDYIDDIYDFYKKNECRSCVPPNYMENQPDINERMRGILVDWLIEVHYKFELMEETLYLTINLIDRFLAVHHHVARKKLQLVGVTAMLLACKYEEVSVPVVDDLILISDKAYTRREVLDMEKLMANTLQFNFCLPTPYVFMRRFLKAAQSDQKVELLSFFIVELCLVEYEMLQYAPSQLAASAIYTAHSTLKGFEEWSKTCEFYTGYTEEKLMECSRKMAGLHHEAGTGKLTGVYRKYNTSKFGYASRTEPAVTLLLLSSTDKSFVTPLPAEETYQAKRKGGARRMMIYMPPSFSGRASGRGRGIITFIAPIVYEEISVPAVNDLILVSDKVYTGREVLDMEKLMAKYFAIQFLFANSICVHEEVELLILVAWRIIWESVTSQAFDYEKMDRRGCGNGNIAKMCLCLSITLLLFSSSENSFVTPLPAEERYQAKGTGTPREGGLRRMMMGTPPDSSGWNASVRSTYEGFESEAAMKETLEKYGSKPRAIISVEGYDTCLPEEDIKRELTNHFNSCGEVFNVIVGKDPHSPNLDRRALVILLGDGAEEKALELNGTCIGGWNALVKVEPEEVEDEEAELYESSLADELYNDRRFWFGVTVRGYNTLLPADEVESALIKHFSSCGEITHVFVSTLDKKTNIYFYQQEGEARALDLDGSVVRGFKIAVTGVATIFSNRLPPSGEICFGYCDPAHMIEFAGVIQDKVAAFKKQRMLSFCQFFIIELCLVEYEMLQYAPSQLATSAIYTAHSRSEAKPASSTQAILTKSSCSGSNTVNVPRKMAGLHHEAGTGKLTGLYRKYNTSKFSYASRTEPAGFLLL</sequence>
<dbReference type="InterPro" id="IPR036915">
    <property type="entry name" value="Cyclin-like_sf"/>
</dbReference>
<evidence type="ECO:0000256" key="1">
    <source>
        <dbReference type="ARBA" id="ARBA00022618"/>
    </source>
</evidence>
<feature type="domain" description="Cyclin C-terminal" evidence="7">
    <location>
        <begin position="863"/>
        <end position="987"/>
    </location>
</feature>
<evidence type="ECO:0000313" key="9">
    <source>
        <dbReference type="Proteomes" id="UP000824890"/>
    </source>
</evidence>
<feature type="domain" description="Cyclin-like" evidence="6">
    <location>
        <begin position="217"/>
        <end position="302"/>
    </location>
</feature>
<dbReference type="SUPFAM" id="SSF54928">
    <property type="entry name" value="RNA-binding domain, RBD"/>
    <property type="match status" value="1"/>
</dbReference>
<gene>
    <name evidence="8" type="ORF">HID58_027908</name>
</gene>
<dbReference type="Pfam" id="PF00134">
    <property type="entry name" value="Cyclin_N"/>
    <property type="match status" value="1"/>
</dbReference>
<feature type="region of interest" description="Disordered" evidence="5">
    <location>
        <begin position="1"/>
        <end position="32"/>
    </location>
</feature>
<evidence type="ECO:0000256" key="5">
    <source>
        <dbReference type="SAM" id="MobiDB-lite"/>
    </source>
</evidence>
<dbReference type="CDD" id="cd20567">
    <property type="entry name" value="CYCLIN_AtCycB-like_rpt1"/>
    <property type="match status" value="1"/>
</dbReference>
<evidence type="ECO:0008006" key="10">
    <source>
        <dbReference type="Google" id="ProtNLM"/>
    </source>
</evidence>
<dbReference type="InterPro" id="IPR048258">
    <property type="entry name" value="Cyclins_cyclin-box"/>
</dbReference>
<proteinExistence type="inferred from homology"/>
<dbReference type="InterPro" id="IPR039361">
    <property type="entry name" value="Cyclin"/>
</dbReference>
<dbReference type="PROSITE" id="PS00292">
    <property type="entry name" value="CYCLINS"/>
    <property type="match status" value="1"/>
</dbReference>
<accession>A0ABQ8CT63</accession>
<comment type="similarity">
    <text evidence="4">Belongs to the cyclin family.</text>
</comment>
<dbReference type="Gene3D" id="3.30.70.330">
    <property type="match status" value="1"/>
</dbReference>
<dbReference type="PANTHER" id="PTHR10177">
    <property type="entry name" value="CYCLINS"/>
    <property type="match status" value="1"/>
</dbReference>
<feature type="domain" description="Cyclin C-terminal" evidence="7">
    <location>
        <begin position="311"/>
        <end position="428"/>
    </location>
</feature>
<dbReference type="InterPro" id="IPR006671">
    <property type="entry name" value="Cyclin_N"/>
</dbReference>
<name>A0ABQ8CT63_BRANA</name>
<keyword evidence="3" id="KW-0131">Cell cycle</keyword>
<dbReference type="EMBL" id="JAGKQM010000007">
    <property type="protein sequence ID" value="KAH0920248.1"/>
    <property type="molecule type" value="Genomic_DNA"/>
</dbReference>
<dbReference type="InterPro" id="IPR012677">
    <property type="entry name" value="Nucleotide-bd_a/b_plait_sf"/>
</dbReference>
<dbReference type="SMART" id="SM01332">
    <property type="entry name" value="Cyclin_C"/>
    <property type="match status" value="2"/>
</dbReference>
<comment type="caution">
    <text evidence="8">The sequence shown here is derived from an EMBL/GenBank/DDBJ whole genome shotgun (WGS) entry which is preliminary data.</text>
</comment>
<feature type="domain" description="Cyclin-like" evidence="6">
    <location>
        <begin position="315"/>
        <end position="397"/>
    </location>
</feature>
<feature type="domain" description="Cyclin-like" evidence="6">
    <location>
        <begin position="866"/>
        <end position="956"/>
    </location>
</feature>
<evidence type="ECO:0000256" key="3">
    <source>
        <dbReference type="ARBA" id="ARBA00023306"/>
    </source>
</evidence>
<dbReference type="Proteomes" id="UP000824890">
    <property type="component" value="Unassembled WGS sequence"/>
</dbReference>
<evidence type="ECO:0000259" key="6">
    <source>
        <dbReference type="SMART" id="SM00385"/>
    </source>
</evidence>
<dbReference type="Gene3D" id="1.10.472.10">
    <property type="entry name" value="Cyclin-like"/>
    <property type="match status" value="3"/>
</dbReference>
<keyword evidence="9" id="KW-1185">Reference proteome</keyword>
<dbReference type="InterPro" id="IPR004367">
    <property type="entry name" value="Cyclin_C-dom"/>
</dbReference>
<dbReference type="CDD" id="cd20511">
    <property type="entry name" value="CYCLIN_AtCycB-like_rpt2"/>
    <property type="match status" value="1"/>
</dbReference>
<organism evidence="8 9">
    <name type="scientific">Brassica napus</name>
    <name type="common">Rape</name>
    <dbReference type="NCBI Taxonomy" id="3708"/>
    <lineage>
        <taxon>Eukaryota</taxon>
        <taxon>Viridiplantae</taxon>
        <taxon>Streptophyta</taxon>
        <taxon>Embryophyta</taxon>
        <taxon>Tracheophyta</taxon>
        <taxon>Spermatophyta</taxon>
        <taxon>Magnoliopsida</taxon>
        <taxon>eudicotyledons</taxon>
        <taxon>Gunneridae</taxon>
        <taxon>Pentapetalae</taxon>
        <taxon>rosids</taxon>
        <taxon>malvids</taxon>
        <taxon>Brassicales</taxon>
        <taxon>Brassicaceae</taxon>
        <taxon>Brassiceae</taxon>
        <taxon>Brassica</taxon>
    </lineage>
</organism>
<keyword evidence="2 4" id="KW-0195">Cyclin</keyword>
<dbReference type="SMART" id="SM00385">
    <property type="entry name" value="CYCLIN"/>
    <property type="match status" value="3"/>
</dbReference>
<dbReference type="SUPFAM" id="SSF47954">
    <property type="entry name" value="Cyclin-like"/>
    <property type="match status" value="3"/>
</dbReference>
<dbReference type="InterPro" id="IPR013763">
    <property type="entry name" value="Cyclin-like_dom"/>
</dbReference>
<evidence type="ECO:0000256" key="2">
    <source>
        <dbReference type="ARBA" id="ARBA00023127"/>
    </source>
</evidence>
<evidence type="ECO:0000256" key="4">
    <source>
        <dbReference type="RuleBase" id="RU000383"/>
    </source>
</evidence>
<evidence type="ECO:0000259" key="7">
    <source>
        <dbReference type="SMART" id="SM01332"/>
    </source>
</evidence>
<keyword evidence="1" id="KW-0132">Cell division</keyword>
<reference evidence="8 9" key="1">
    <citation type="submission" date="2021-05" db="EMBL/GenBank/DDBJ databases">
        <title>Genome Assembly of Synthetic Allotetraploid Brassica napus Reveals Homoeologous Exchanges between Subgenomes.</title>
        <authorList>
            <person name="Davis J.T."/>
        </authorList>
    </citation>
    <scope>NUCLEOTIDE SEQUENCE [LARGE SCALE GENOMIC DNA]</scope>
    <source>
        <strain evidence="9">cv. Da-Ae</strain>
        <tissue evidence="8">Seedling</tissue>
    </source>
</reference>
<dbReference type="InterPro" id="IPR035979">
    <property type="entry name" value="RBD_domain_sf"/>
</dbReference>
<dbReference type="Pfam" id="PF02984">
    <property type="entry name" value="Cyclin_C"/>
    <property type="match status" value="2"/>
</dbReference>